<proteinExistence type="inferred from homology"/>
<dbReference type="PANTHER" id="PTHR11246">
    <property type="entry name" value="PRE-MRNA SPLICING FACTOR"/>
    <property type="match status" value="1"/>
</dbReference>
<evidence type="ECO:0000313" key="8">
    <source>
        <dbReference type="Proteomes" id="UP000265520"/>
    </source>
</evidence>
<comment type="similarity">
    <text evidence="2">Belongs to the crooked-neck family.</text>
</comment>
<evidence type="ECO:0000256" key="4">
    <source>
        <dbReference type="ARBA" id="ARBA00022737"/>
    </source>
</evidence>
<keyword evidence="4" id="KW-0677">Repeat</keyword>
<dbReference type="Gene3D" id="1.25.40.10">
    <property type="entry name" value="Tetratricopeptide repeat domain"/>
    <property type="match status" value="1"/>
</dbReference>
<dbReference type="GO" id="GO:0071011">
    <property type="term" value="C:precatalytic spliceosome"/>
    <property type="evidence" value="ECO:0007669"/>
    <property type="project" value="TreeGrafter"/>
</dbReference>
<dbReference type="GO" id="GO:0071014">
    <property type="term" value="C:post-mRNA release spliceosomal complex"/>
    <property type="evidence" value="ECO:0007669"/>
    <property type="project" value="TreeGrafter"/>
</dbReference>
<dbReference type="PANTHER" id="PTHR11246:SF3">
    <property type="entry name" value="CROOKED NECK-LIKE PROTEIN 1"/>
    <property type="match status" value="1"/>
</dbReference>
<dbReference type="EMBL" id="LXQA010006023">
    <property type="protein sequence ID" value="MCH83962.1"/>
    <property type="molecule type" value="Genomic_DNA"/>
</dbReference>
<comment type="caution">
    <text evidence="7">The sequence shown here is derived from an EMBL/GenBank/DDBJ whole genome shotgun (WGS) entry which is preliminary data.</text>
</comment>
<accession>A0A392M8Z4</accession>
<keyword evidence="6" id="KW-0539">Nucleus</keyword>
<evidence type="ECO:0000313" key="7">
    <source>
        <dbReference type="EMBL" id="MCH83962.1"/>
    </source>
</evidence>
<keyword evidence="5" id="KW-0508">mRNA splicing</keyword>
<dbReference type="InterPro" id="IPR011990">
    <property type="entry name" value="TPR-like_helical_dom_sf"/>
</dbReference>
<comment type="subcellular location">
    <subcellularLocation>
        <location evidence="1">Nucleus</location>
    </subcellularLocation>
</comment>
<dbReference type="InterPro" id="IPR045075">
    <property type="entry name" value="Syf1-like"/>
</dbReference>
<dbReference type="Pfam" id="PF23241">
    <property type="entry name" value="HAT_PRP39_C"/>
    <property type="match status" value="1"/>
</dbReference>
<keyword evidence="8" id="KW-1185">Reference proteome</keyword>
<gene>
    <name evidence="7" type="ORF">A2U01_0004792</name>
</gene>
<protein>
    <submittedName>
        <fullName evidence="7">Crooked neck-like protein 1-like</fullName>
    </submittedName>
</protein>
<evidence type="ECO:0000256" key="1">
    <source>
        <dbReference type="ARBA" id="ARBA00004123"/>
    </source>
</evidence>
<dbReference type="GO" id="GO:0000245">
    <property type="term" value="P:spliceosomal complex assembly"/>
    <property type="evidence" value="ECO:0007669"/>
    <property type="project" value="TreeGrafter"/>
</dbReference>
<dbReference type="GO" id="GO:0000974">
    <property type="term" value="C:Prp19 complex"/>
    <property type="evidence" value="ECO:0007669"/>
    <property type="project" value="TreeGrafter"/>
</dbReference>
<dbReference type="GO" id="GO:0071007">
    <property type="term" value="C:U2-type catalytic step 2 spliceosome"/>
    <property type="evidence" value="ECO:0007669"/>
    <property type="project" value="TreeGrafter"/>
</dbReference>
<evidence type="ECO:0000256" key="3">
    <source>
        <dbReference type="ARBA" id="ARBA00022664"/>
    </source>
</evidence>
<evidence type="ECO:0000256" key="5">
    <source>
        <dbReference type="ARBA" id="ARBA00023187"/>
    </source>
</evidence>
<keyword evidence="3" id="KW-0507">mRNA processing</keyword>
<dbReference type="InterPro" id="IPR059164">
    <property type="entry name" value="HAT_PRP39_C"/>
</dbReference>
<dbReference type="AlphaFoldDB" id="A0A392M8Z4"/>
<name>A0A392M8Z4_9FABA</name>
<organism evidence="7 8">
    <name type="scientific">Trifolium medium</name>
    <dbReference type="NCBI Taxonomy" id="97028"/>
    <lineage>
        <taxon>Eukaryota</taxon>
        <taxon>Viridiplantae</taxon>
        <taxon>Streptophyta</taxon>
        <taxon>Embryophyta</taxon>
        <taxon>Tracheophyta</taxon>
        <taxon>Spermatophyta</taxon>
        <taxon>Magnoliopsida</taxon>
        <taxon>eudicotyledons</taxon>
        <taxon>Gunneridae</taxon>
        <taxon>Pentapetalae</taxon>
        <taxon>rosids</taxon>
        <taxon>fabids</taxon>
        <taxon>Fabales</taxon>
        <taxon>Fabaceae</taxon>
        <taxon>Papilionoideae</taxon>
        <taxon>50 kb inversion clade</taxon>
        <taxon>NPAAA clade</taxon>
        <taxon>Hologalegina</taxon>
        <taxon>IRL clade</taxon>
        <taxon>Trifolieae</taxon>
        <taxon>Trifolium</taxon>
    </lineage>
</organism>
<feature type="non-terminal residue" evidence="7">
    <location>
        <position position="1"/>
    </location>
</feature>
<dbReference type="Proteomes" id="UP000265520">
    <property type="component" value="Unassembled WGS sequence"/>
</dbReference>
<evidence type="ECO:0000256" key="6">
    <source>
        <dbReference type="ARBA" id="ARBA00023242"/>
    </source>
</evidence>
<dbReference type="SUPFAM" id="SSF48452">
    <property type="entry name" value="TPR-like"/>
    <property type="match status" value="1"/>
</dbReference>
<evidence type="ECO:0000256" key="2">
    <source>
        <dbReference type="ARBA" id="ARBA00008644"/>
    </source>
</evidence>
<reference evidence="7 8" key="1">
    <citation type="journal article" date="2018" name="Front. Plant Sci.">
        <title>Red Clover (Trifolium pratense) and Zigzag Clover (T. medium) - A Picture of Genomic Similarities and Differences.</title>
        <authorList>
            <person name="Dluhosova J."/>
            <person name="Istvanek J."/>
            <person name="Nedelnik J."/>
            <person name="Repkova J."/>
        </authorList>
    </citation>
    <scope>NUCLEOTIDE SEQUENCE [LARGE SCALE GENOMIC DNA]</scope>
    <source>
        <strain evidence="8">cv. 10/8</strain>
        <tissue evidence="7">Leaf</tissue>
    </source>
</reference>
<sequence>AYIDFETAECEFERARVLYERLLDRTKHLKVWISYAEFEATAIDKESLDLSEEEQKEQCIKRARRVFEEALNHFRSSAPDLKEERAMLLEKWLNLEASSGELGDVSLVQSKLPKKLKKRRHVSTEDGSSRIEEFIDYLFPEETQTTNLKILEAAYKWKKQKMSSADD</sequence>